<dbReference type="Pfam" id="PF06697">
    <property type="entry name" value="DUF1191"/>
    <property type="match status" value="1"/>
</dbReference>
<evidence type="ECO:0000313" key="2">
    <source>
        <dbReference type="EMBL" id="CAD1817451.1"/>
    </source>
</evidence>
<name>A0A6V7NFV8_ANACO</name>
<reference evidence="2" key="1">
    <citation type="submission" date="2020-07" db="EMBL/GenBank/DDBJ databases">
        <authorList>
            <person name="Lin J."/>
        </authorList>
    </citation>
    <scope>NUCLEOTIDE SEQUENCE</scope>
</reference>
<accession>A0A6V7NFV8</accession>
<keyword evidence="1" id="KW-0472">Membrane</keyword>
<dbReference type="InterPro" id="IPR010605">
    <property type="entry name" value="DUF1191"/>
</dbReference>
<proteinExistence type="predicted"/>
<keyword evidence="1" id="KW-0812">Transmembrane</keyword>
<evidence type="ECO:0000256" key="1">
    <source>
        <dbReference type="SAM" id="Phobius"/>
    </source>
</evidence>
<dbReference type="AlphaFoldDB" id="A0A6V7NFV8"/>
<organism evidence="2">
    <name type="scientific">Ananas comosus var. bracteatus</name>
    <name type="common">red pineapple</name>
    <dbReference type="NCBI Taxonomy" id="296719"/>
    <lineage>
        <taxon>Eukaryota</taxon>
        <taxon>Viridiplantae</taxon>
        <taxon>Streptophyta</taxon>
        <taxon>Embryophyta</taxon>
        <taxon>Tracheophyta</taxon>
        <taxon>Spermatophyta</taxon>
        <taxon>Magnoliopsida</taxon>
        <taxon>Liliopsida</taxon>
        <taxon>Poales</taxon>
        <taxon>Bromeliaceae</taxon>
        <taxon>Bromelioideae</taxon>
        <taxon>Ananas</taxon>
    </lineage>
</organism>
<dbReference type="PANTHER" id="PTHR33512:SF14">
    <property type="entry name" value="EXPRESSED PROTEIN"/>
    <property type="match status" value="1"/>
</dbReference>
<sequence>MRSAGRGEKILRESREKGDHNEDDDLIRLQLESLLAEKARLAHENSIYARENRFLREIVEFHQLTSMGDGVDLDDGIEEDAADVYADETLPYRDLIHRMKCLSPLYLVRALPQQHWLAPRALNLRMSISHRLSPWRQALRPAMRLCDWLCFVVCKIVCILDLTVFLEFIIRFMLLIWLIGVLLPYLCKAQSPARSLDALLQDYAFRSFHHPHTGIIYDGTVPNNLTGIKIAASRLRNGSLKKRGFANYKEFTIPTGIVVRPYVRRLVLVYQNLGNWSSFYYPLPGYTYLAPVLGLLAYDAANLSATHLPELDIVASNSPI</sequence>
<feature type="transmembrane region" description="Helical" evidence="1">
    <location>
        <begin position="145"/>
        <end position="162"/>
    </location>
</feature>
<keyword evidence="1" id="KW-1133">Transmembrane helix</keyword>
<protein>
    <submittedName>
        <fullName evidence="2">Uncharacterized protein</fullName>
    </submittedName>
</protein>
<dbReference type="EMBL" id="LR862129">
    <property type="protein sequence ID" value="CAD1817451.1"/>
    <property type="molecule type" value="Genomic_DNA"/>
</dbReference>
<gene>
    <name evidence="2" type="ORF">CB5_LOCUS662</name>
</gene>
<dbReference type="PANTHER" id="PTHR33512">
    <property type="entry name" value="PROTEIN, PUTATIVE (DUF1191)-RELATED"/>
    <property type="match status" value="1"/>
</dbReference>
<dbReference type="GO" id="GO:0016020">
    <property type="term" value="C:membrane"/>
    <property type="evidence" value="ECO:0007669"/>
    <property type="project" value="TreeGrafter"/>
</dbReference>